<feature type="transmembrane region" description="Helical" evidence="1">
    <location>
        <begin position="12"/>
        <end position="33"/>
    </location>
</feature>
<feature type="transmembrane region" description="Helical" evidence="1">
    <location>
        <begin position="68"/>
        <end position="85"/>
    </location>
</feature>
<keyword evidence="1" id="KW-0472">Membrane</keyword>
<gene>
    <name evidence="2" type="ORF">HMPREF9709_01349</name>
</gene>
<feature type="transmembrane region" description="Helical" evidence="1">
    <location>
        <begin position="105"/>
        <end position="124"/>
    </location>
</feature>
<dbReference type="HOGENOM" id="CLU_078249_0_0_9"/>
<dbReference type="Pfam" id="PF06166">
    <property type="entry name" value="DUF979"/>
    <property type="match status" value="1"/>
</dbReference>
<evidence type="ECO:0008006" key="4">
    <source>
        <dbReference type="Google" id="ProtNLM"/>
    </source>
</evidence>
<dbReference type="RefSeq" id="WP_005398864.1">
    <property type="nucleotide sequence ID" value="NZ_JH601088.1"/>
</dbReference>
<protein>
    <recommendedName>
        <fullName evidence="4">Permease</fullName>
    </recommendedName>
</protein>
<sequence length="316" mass="34017">MLEFFNNPDIAIGTKILEIVYFLIGLILIYVGINNLQDKENPKSATTALFWGLLGVVIAFGRWIPEKYVGVLILIMAVPPIFNLVKPGKNDVPTDEYTEKMSNKIGYKIFIPALMIGLFAILFATVFTKLGALVGVTLGVICAAITLKIMNNDTTISTFLADNKRLLDMVGPLCMLPMFLASLGAIFTEAGVGEVIANLVGNIIPKGNVNVGIIVFAIGMVLFTMIMGNAFAAITVMTVGIGAPFVLQYGADPALIGMLALTTGYCGTLMTPMAANFNIVPVAILEMEDKNGVIKNQIIPALIMIVVQIVYMIIFK</sequence>
<comment type="caution">
    <text evidence="2">The sequence shown here is derived from an EMBL/GenBank/DDBJ whole genome shotgun (WGS) entry which is preliminary data.</text>
</comment>
<keyword evidence="1" id="KW-1133">Transmembrane helix</keyword>
<dbReference type="InterPro" id="IPR009323">
    <property type="entry name" value="DUF979"/>
</dbReference>
<evidence type="ECO:0000313" key="2">
    <source>
        <dbReference type="EMBL" id="EHR33305.1"/>
    </source>
</evidence>
<organism evidence="2 3">
    <name type="scientific">Helcococcus kunzii ATCC 51366</name>
    <dbReference type="NCBI Taxonomy" id="883114"/>
    <lineage>
        <taxon>Bacteria</taxon>
        <taxon>Bacillati</taxon>
        <taxon>Bacillota</taxon>
        <taxon>Tissierellia</taxon>
        <taxon>Tissierellales</taxon>
        <taxon>Peptoniphilaceae</taxon>
        <taxon>Helcococcus</taxon>
    </lineage>
</organism>
<name>H3NPS7_9FIRM</name>
<keyword evidence="3" id="KW-1185">Reference proteome</keyword>
<feature type="transmembrane region" description="Helical" evidence="1">
    <location>
        <begin position="170"/>
        <end position="193"/>
    </location>
</feature>
<dbReference type="AlphaFoldDB" id="H3NPS7"/>
<evidence type="ECO:0000313" key="3">
    <source>
        <dbReference type="Proteomes" id="UP000004191"/>
    </source>
</evidence>
<dbReference type="STRING" id="883114.HMPREF9709_01349"/>
<feature type="transmembrane region" description="Helical" evidence="1">
    <location>
        <begin position="255"/>
        <end position="277"/>
    </location>
</feature>
<evidence type="ECO:0000256" key="1">
    <source>
        <dbReference type="SAM" id="Phobius"/>
    </source>
</evidence>
<keyword evidence="1" id="KW-0812">Transmembrane</keyword>
<dbReference type="GeneID" id="96999316"/>
<dbReference type="PATRIC" id="fig|883114.3.peg.1341"/>
<feature type="transmembrane region" description="Helical" evidence="1">
    <location>
        <begin position="45"/>
        <end position="62"/>
    </location>
</feature>
<dbReference type="Proteomes" id="UP000004191">
    <property type="component" value="Unassembled WGS sequence"/>
</dbReference>
<dbReference type="OrthoDB" id="1689651at2"/>
<feature type="transmembrane region" description="Helical" evidence="1">
    <location>
        <begin position="297"/>
        <end position="315"/>
    </location>
</feature>
<accession>H3NPS7</accession>
<feature type="transmembrane region" description="Helical" evidence="1">
    <location>
        <begin position="213"/>
        <end position="243"/>
    </location>
</feature>
<proteinExistence type="predicted"/>
<dbReference type="EMBL" id="AGEI01000024">
    <property type="protein sequence ID" value="EHR33305.1"/>
    <property type="molecule type" value="Genomic_DNA"/>
</dbReference>
<reference evidence="2 3" key="1">
    <citation type="submission" date="2012-01" db="EMBL/GenBank/DDBJ databases">
        <title>The Genome Sequence of Helcococcus kunzii ATCC 51366.</title>
        <authorList>
            <consortium name="The Broad Institute Genome Sequencing Platform"/>
            <person name="Earl A."/>
            <person name="Ward D."/>
            <person name="Feldgarden M."/>
            <person name="Gevers D."/>
            <person name="Huys G."/>
            <person name="Young S.K."/>
            <person name="Zeng Q."/>
            <person name="Gargeya S."/>
            <person name="Fitzgerald M."/>
            <person name="Haas B."/>
            <person name="Abouelleil A."/>
            <person name="Alvarado L."/>
            <person name="Arachchi H.M."/>
            <person name="Berlin A."/>
            <person name="Chapman S.B."/>
            <person name="Gearin G."/>
            <person name="Goldberg J."/>
            <person name="Griggs A."/>
            <person name="Gujja S."/>
            <person name="Hansen M."/>
            <person name="Heiman D."/>
            <person name="Howarth C."/>
            <person name="Larimer J."/>
            <person name="Lui A."/>
            <person name="MacDonald P.J.P."/>
            <person name="McCowen C."/>
            <person name="Montmayeur A."/>
            <person name="Murphy C."/>
            <person name="Neiman D."/>
            <person name="Pearson M."/>
            <person name="Priest M."/>
            <person name="Roberts A."/>
            <person name="Saif S."/>
            <person name="Shea T."/>
            <person name="Sisk P."/>
            <person name="Stolte C."/>
            <person name="Sykes S."/>
            <person name="Wortman J."/>
            <person name="Nusbaum C."/>
            <person name="Birren B."/>
        </authorList>
    </citation>
    <scope>NUCLEOTIDE SEQUENCE [LARGE SCALE GENOMIC DNA]</scope>
    <source>
        <strain evidence="2 3">ATCC 51366</strain>
    </source>
</reference>
<feature type="transmembrane region" description="Helical" evidence="1">
    <location>
        <begin position="130"/>
        <end position="149"/>
    </location>
</feature>
<dbReference type="eggNOG" id="COG3817">
    <property type="taxonomic scope" value="Bacteria"/>
</dbReference>